<dbReference type="InterPro" id="IPR039420">
    <property type="entry name" value="WalR-like"/>
</dbReference>
<dbReference type="PANTHER" id="PTHR43214:SF17">
    <property type="entry name" value="TRANSCRIPTIONAL REGULATORY PROTEIN RCSB"/>
    <property type="match status" value="1"/>
</dbReference>
<keyword evidence="1" id="KW-0238">DNA-binding</keyword>
<dbReference type="Pfam" id="PF00196">
    <property type="entry name" value="GerE"/>
    <property type="match status" value="1"/>
</dbReference>
<dbReference type="PRINTS" id="PR00038">
    <property type="entry name" value="HTHLUXR"/>
</dbReference>
<name>A0A806KAD7_9BACT</name>
<sequence>MAGGTLAASRSDNLHSFFKERLERFGFSGVHVTSVDKDGLNSLINELKPRFFLIESDFYSCMTIMIKELHKLFPKLNIAVVSLSRYPADKAMYCVINGARSYVNLLDGLAEFNKGMGEVLKGNGYISPEVQRRIDMRSFYPEPSGDLTDYHVEIIRLVCCGFTGKEIADELHRSERTIDNRKTEIYTALTLRNENELIRDALYLGIVKQDELYFFPRSYALKPLPKDDKRRLRKTK</sequence>
<dbReference type="Gene3D" id="3.40.50.2300">
    <property type="match status" value="1"/>
</dbReference>
<dbReference type="InterPro" id="IPR000792">
    <property type="entry name" value="Tscrpt_reg_LuxR_C"/>
</dbReference>
<accession>A0A806KAD7</accession>
<dbReference type="EMBL" id="JQ844164">
    <property type="protein sequence ID" value="AGS51556.1"/>
    <property type="molecule type" value="Genomic_DNA"/>
</dbReference>
<evidence type="ECO:0000259" key="2">
    <source>
        <dbReference type="SMART" id="SM00421"/>
    </source>
</evidence>
<evidence type="ECO:0000313" key="3">
    <source>
        <dbReference type="EMBL" id="AGS51556.1"/>
    </source>
</evidence>
<feature type="domain" description="HTH luxR-type" evidence="2">
    <location>
        <begin position="144"/>
        <end position="201"/>
    </location>
</feature>
<protein>
    <recommendedName>
        <fullName evidence="2">HTH luxR-type domain-containing protein</fullName>
    </recommendedName>
</protein>
<dbReference type="CDD" id="cd06170">
    <property type="entry name" value="LuxR_C_like"/>
    <property type="match status" value="1"/>
</dbReference>
<dbReference type="InterPro" id="IPR016032">
    <property type="entry name" value="Sig_transdc_resp-reg_C-effctor"/>
</dbReference>
<dbReference type="GO" id="GO:0003677">
    <property type="term" value="F:DNA binding"/>
    <property type="evidence" value="ECO:0007669"/>
    <property type="project" value="UniProtKB-KW"/>
</dbReference>
<dbReference type="SMART" id="SM00421">
    <property type="entry name" value="HTH_LUXR"/>
    <property type="match status" value="1"/>
</dbReference>
<dbReference type="SUPFAM" id="SSF46894">
    <property type="entry name" value="C-terminal effector domain of the bipartite response regulators"/>
    <property type="match status" value="1"/>
</dbReference>
<evidence type="ECO:0000256" key="1">
    <source>
        <dbReference type="ARBA" id="ARBA00023125"/>
    </source>
</evidence>
<dbReference type="AlphaFoldDB" id="A0A806KAD7"/>
<dbReference type="GO" id="GO:0006355">
    <property type="term" value="P:regulation of DNA-templated transcription"/>
    <property type="evidence" value="ECO:0007669"/>
    <property type="project" value="InterPro"/>
</dbReference>
<proteinExistence type="predicted"/>
<dbReference type="PANTHER" id="PTHR43214">
    <property type="entry name" value="TWO-COMPONENT RESPONSE REGULATOR"/>
    <property type="match status" value="1"/>
</dbReference>
<reference evidence="3" key="1">
    <citation type="submission" date="2012-03" db="EMBL/GenBank/DDBJ databases">
        <title>Functional metagenomics reveals considerable lignocellulase gene clusters in the gut microbiome of a wood-feeding higher termite.</title>
        <authorList>
            <person name="Liu N."/>
        </authorList>
    </citation>
    <scope>NUCLEOTIDE SEQUENCE</scope>
</reference>
<organism evidence="3">
    <name type="scientific">uncultured bacterium contig00004</name>
    <dbReference type="NCBI Taxonomy" id="1181496"/>
    <lineage>
        <taxon>Bacteria</taxon>
        <taxon>environmental samples</taxon>
    </lineage>
</organism>